<dbReference type="InterPro" id="IPR036322">
    <property type="entry name" value="WD40_repeat_dom_sf"/>
</dbReference>
<dbReference type="PROSITE" id="PS50294">
    <property type="entry name" value="WD_REPEATS_REGION"/>
    <property type="match status" value="13"/>
</dbReference>
<reference evidence="5 6" key="1">
    <citation type="submission" date="2014-04" db="EMBL/GenBank/DDBJ databases">
        <title>Evolutionary Origins and Diversification of the Mycorrhizal Mutualists.</title>
        <authorList>
            <consortium name="DOE Joint Genome Institute"/>
            <consortium name="Mycorrhizal Genomics Consortium"/>
            <person name="Kohler A."/>
            <person name="Kuo A."/>
            <person name="Nagy L.G."/>
            <person name="Floudas D."/>
            <person name="Copeland A."/>
            <person name="Barry K.W."/>
            <person name="Cichocki N."/>
            <person name="Veneault-Fourrey C."/>
            <person name="LaButti K."/>
            <person name="Lindquist E.A."/>
            <person name="Lipzen A."/>
            <person name="Lundell T."/>
            <person name="Morin E."/>
            <person name="Murat C."/>
            <person name="Riley R."/>
            <person name="Ohm R."/>
            <person name="Sun H."/>
            <person name="Tunlid A."/>
            <person name="Henrissat B."/>
            <person name="Grigoriev I.V."/>
            <person name="Hibbett D.S."/>
            <person name="Martin F."/>
        </authorList>
    </citation>
    <scope>NUCLEOTIDE SEQUENCE [LARGE SCALE GENOMIC DNA]</scope>
    <source>
        <strain evidence="5 6">FD-317 M1</strain>
    </source>
</reference>
<feature type="repeat" description="WD" evidence="3">
    <location>
        <begin position="985"/>
        <end position="1026"/>
    </location>
</feature>
<dbReference type="SUPFAM" id="SSF52540">
    <property type="entry name" value="P-loop containing nucleoside triphosphate hydrolases"/>
    <property type="match status" value="1"/>
</dbReference>
<dbReference type="Gene3D" id="3.40.50.300">
    <property type="entry name" value="P-loop containing nucleotide triphosphate hydrolases"/>
    <property type="match status" value="1"/>
</dbReference>
<feature type="repeat" description="WD" evidence="3">
    <location>
        <begin position="649"/>
        <end position="690"/>
    </location>
</feature>
<dbReference type="InterPro" id="IPR056884">
    <property type="entry name" value="NPHP3-like_N"/>
</dbReference>
<sequence>ICQKLHLESWPISHSAWYAADAGLQISRNKCTEGTRIAILRTIENWVVDTSNDSPPVFWLRGMAGMGKSTIAYSICDHFDSQDEGHRLGASFFCSRQSESLRQRQNIIPTIARRLAYYSAAFADALSGVNFDMAYVIEKQLTELLIRPWHKSRKSQLEERLPVLIVIDALDEIEGGEGSRFIEALITNINHAGPKVHGIKFLVTSRPDPDIVSTCKKLKVEATYKLEDVESETAITDVRKFLETELPDIKEKEPFSLEIIARQSQGVFIYASTAVRYILPKGQKVSWVQKQDRLRAIVNNSPSSNHLGPADLLIDVLYKQVLAEVIGDGRTDVTNLYRQVLDTISIAQQAISVTTITQFVSQGGEMSDVEAVRNAIEAFNAIAYISEKDNCVYIYHKSFQDFLLSSERAGDQLVCNASAHHRVIANHCFAIMNASLKFNICNLPSSFLLDSEIADLDKKVLDSINNSLVYCCLFWVDHLMKSMQGVEGDLLNLLNEFGRIKAIFWIEVMNLLGTGRRSYETIKTFKQWLSKKGTGLEDVLNMVTALERLTESFTGSPARLSTPHLYMSSLATEVAMSKVPNTWREYFPHLPQVVCEGVSNQSGAKMRINTGSSVNSVVFSNDGLKIVSGLSDNTVCIWDADTGVKVQSLEGHSGSVQSVALFYDGSRIVSGSVDRSVRIWDVNTGMNLQTLEGHTGAVLSIAFSSDGSQIVSGSNDETINIWDAISGRKLQTLKGHRGEVQSVAFSNDGLYIASGAADCTVCIWDAGTGVNLQTLEGHRNSVQSVAFSHDGSHLVSGSDDWHICIWDAKAGTKLQTLDGHINYVTSVTFSNDGSRIFSGSWDKTVCIWDASSGERLQTLEGHSSFVHSVAFSSDDYHIVSGSFDQTICIWDVNPGVSLHTLSGHKDSVNSVAYSNDGLYIVSGSGDHTVCIWDANTGACLQTLEGHTGSVRSVAFSIDGSRIVSGSLDDTVHIWDAKTGVTLQILKGHSSCVTSVAFSKDGSHIVSGSGDETIRIWNANTGVKVQTLEGHTDWVRSVAFSNDSSRIVSGSDDNSVRIWDAITGINLHTLEGHTNWVRSVAFSNDGSCIVSGSYDHTVCIWDANTGVNLQTLTGHIWVQSVAFSNDGSCIVSGLYDKTICIWDARTGEILQTLEGHTGWMNSVAFSNDGTCIVSGSVDKTLRIWDASPRANVATSRALNNDVPLVPPKHLFTTSERESGWLFDCDSSHPNRIMWLPPPLIESLPIYPCLNILSRFGYTSVTYDPDFVGTNWMNCYNPTGTK</sequence>
<dbReference type="PRINTS" id="PR00320">
    <property type="entry name" value="GPROTEINBRPT"/>
</dbReference>
<dbReference type="Gene3D" id="2.130.10.10">
    <property type="entry name" value="YVTN repeat-like/Quinoprotein amine dehydrogenase"/>
    <property type="match status" value="6"/>
</dbReference>
<dbReference type="PANTHER" id="PTHR22847">
    <property type="entry name" value="WD40 REPEAT PROTEIN"/>
    <property type="match status" value="1"/>
</dbReference>
<dbReference type="GO" id="GO:0005634">
    <property type="term" value="C:nucleus"/>
    <property type="evidence" value="ECO:0007669"/>
    <property type="project" value="TreeGrafter"/>
</dbReference>
<dbReference type="InterPro" id="IPR019775">
    <property type="entry name" value="WD40_repeat_CS"/>
</dbReference>
<feature type="repeat" description="WD" evidence="3">
    <location>
        <begin position="612"/>
        <end position="648"/>
    </location>
</feature>
<feature type="repeat" description="WD" evidence="3">
    <location>
        <begin position="859"/>
        <end position="900"/>
    </location>
</feature>
<name>A0A0D0BGA6_9AGAR</name>
<feature type="repeat" description="WD" evidence="3">
    <location>
        <begin position="691"/>
        <end position="732"/>
    </location>
</feature>
<dbReference type="OrthoDB" id="3266532at2759"/>
<feature type="repeat" description="WD" evidence="3">
    <location>
        <begin position="901"/>
        <end position="942"/>
    </location>
</feature>
<dbReference type="GO" id="GO:1990234">
    <property type="term" value="C:transferase complex"/>
    <property type="evidence" value="ECO:0007669"/>
    <property type="project" value="UniProtKB-ARBA"/>
</dbReference>
<dbReference type="SUPFAM" id="SSF50978">
    <property type="entry name" value="WD40 repeat-like"/>
    <property type="match status" value="2"/>
</dbReference>
<evidence type="ECO:0000256" key="2">
    <source>
        <dbReference type="ARBA" id="ARBA00022737"/>
    </source>
</evidence>
<dbReference type="InterPro" id="IPR018391">
    <property type="entry name" value="PQQ_b-propeller_rpt"/>
</dbReference>
<dbReference type="Pfam" id="PF00400">
    <property type="entry name" value="WD40"/>
    <property type="match status" value="14"/>
</dbReference>
<feature type="non-terminal residue" evidence="5">
    <location>
        <position position="1"/>
    </location>
</feature>
<dbReference type="InterPro" id="IPR027417">
    <property type="entry name" value="P-loop_NTPase"/>
</dbReference>
<proteinExistence type="predicted"/>
<feature type="repeat" description="WD" evidence="3">
    <location>
        <begin position="943"/>
        <end position="984"/>
    </location>
</feature>
<dbReference type="PROSITE" id="PS00678">
    <property type="entry name" value="WD_REPEATS_1"/>
    <property type="match status" value="9"/>
</dbReference>
<feature type="repeat" description="WD" evidence="3">
    <location>
        <begin position="775"/>
        <end position="816"/>
    </location>
</feature>
<dbReference type="InterPro" id="IPR001680">
    <property type="entry name" value="WD40_rpt"/>
</dbReference>
<feature type="repeat" description="WD" evidence="3">
    <location>
        <begin position="733"/>
        <end position="774"/>
    </location>
</feature>
<dbReference type="InterPro" id="IPR020472">
    <property type="entry name" value="WD40_PAC1"/>
</dbReference>
<dbReference type="PANTHER" id="PTHR22847:SF637">
    <property type="entry name" value="WD REPEAT DOMAIN 5B"/>
    <property type="match status" value="1"/>
</dbReference>
<dbReference type="Pfam" id="PF24883">
    <property type="entry name" value="NPHP3_N"/>
    <property type="match status" value="1"/>
</dbReference>
<dbReference type="SMART" id="SM00564">
    <property type="entry name" value="PQQ"/>
    <property type="match status" value="7"/>
</dbReference>
<evidence type="ECO:0000256" key="1">
    <source>
        <dbReference type="ARBA" id="ARBA00022574"/>
    </source>
</evidence>
<keyword evidence="1 3" id="KW-0853">WD repeat</keyword>
<evidence type="ECO:0000313" key="5">
    <source>
        <dbReference type="EMBL" id="KIK53726.1"/>
    </source>
</evidence>
<dbReference type="Proteomes" id="UP000053593">
    <property type="component" value="Unassembled WGS sequence"/>
</dbReference>
<feature type="repeat" description="WD" evidence="3">
    <location>
        <begin position="1117"/>
        <end position="1151"/>
    </location>
</feature>
<dbReference type="CDD" id="cd00200">
    <property type="entry name" value="WD40"/>
    <property type="match status" value="2"/>
</dbReference>
<protein>
    <recommendedName>
        <fullName evidence="4">Nephrocystin 3-like N-terminal domain-containing protein</fullName>
    </recommendedName>
</protein>
<feature type="repeat" description="WD" evidence="3">
    <location>
        <begin position="1152"/>
        <end position="1193"/>
    </location>
</feature>
<feature type="repeat" description="WD" evidence="3">
    <location>
        <begin position="817"/>
        <end position="858"/>
    </location>
</feature>
<evidence type="ECO:0000256" key="3">
    <source>
        <dbReference type="PROSITE-ProRule" id="PRU00221"/>
    </source>
</evidence>
<dbReference type="PROSITE" id="PS50082">
    <property type="entry name" value="WD_REPEATS_2"/>
    <property type="match status" value="14"/>
</dbReference>
<dbReference type="InterPro" id="IPR015943">
    <property type="entry name" value="WD40/YVTN_repeat-like_dom_sf"/>
</dbReference>
<dbReference type="SMART" id="SM00320">
    <property type="entry name" value="WD40"/>
    <property type="match status" value="14"/>
</dbReference>
<gene>
    <name evidence="5" type="ORF">GYMLUDRAFT_178640</name>
</gene>
<organism evidence="5 6">
    <name type="scientific">Collybiopsis luxurians FD-317 M1</name>
    <dbReference type="NCBI Taxonomy" id="944289"/>
    <lineage>
        <taxon>Eukaryota</taxon>
        <taxon>Fungi</taxon>
        <taxon>Dikarya</taxon>
        <taxon>Basidiomycota</taxon>
        <taxon>Agaricomycotina</taxon>
        <taxon>Agaricomycetes</taxon>
        <taxon>Agaricomycetidae</taxon>
        <taxon>Agaricales</taxon>
        <taxon>Marasmiineae</taxon>
        <taxon>Omphalotaceae</taxon>
        <taxon>Collybiopsis</taxon>
        <taxon>Collybiopsis luxurians</taxon>
    </lineage>
</organism>
<keyword evidence="6" id="KW-1185">Reference proteome</keyword>
<feature type="repeat" description="WD" evidence="3">
    <location>
        <begin position="1027"/>
        <end position="1068"/>
    </location>
</feature>
<feature type="domain" description="Nephrocystin 3-like N-terminal" evidence="4">
    <location>
        <begin position="43"/>
        <end position="206"/>
    </location>
</feature>
<dbReference type="EMBL" id="KN834825">
    <property type="protein sequence ID" value="KIK53726.1"/>
    <property type="molecule type" value="Genomic_DNA"/>
</dbReference>
<dbReference type="HOGENOM" id="CLU_000288_6_3_1"/>
<evidence type="ECO:0000313" key="6">
    <source>
        <dbReference type="Proteomes" id="UP000053593"/>
    </source>
</evidence>
<accession>A0A0D0BGA6</accession>
<dbReference type="AlphaFoldDB" id="A0A0D0BGA6"/>
<evidence type="ECO:0000259" key="4">
    <source>
        <dbReference type="Pfam" id="PF24883"/>
    </source>
</evidence>
<feature type="repeat" description="WD" evidence="3">
    <location>
        <begin position="1069"/>
        <end position="1110"/>
    </location>
</feature>
<keyword evidence="2" id="KW-0677">Repeat</keyword>